<dbReference type="Proteomes" id="UP000318590">
    <property type="component" value="Unassembled WGS sequence"/>
</dbReference>
<proteinExistence type="predicted"/>
<evidence type="ECO:0000259" key="1">
    <source>
        <dbReference type="Pfam" id="PF13403"/>
    </source>
</evidence>
<reference evidence="2 3" key="1">
    <citation type="submission" date="2019-06" db="EMBL/GenBank/DDBJ databases">
        <title>Paenimaribius caenipelagi gen. nov., sp. nov., isolated from a tidal flat.</title>
        <authorList>
            <person name="Yoon J.-H."/>
        </authorList>
    </citation>
    <scope>NUCLEOTIDE SEQUENCE [LARGE SCALE GENOMIC DNA]</scope>
    <source>
        <strain evidence="2 3">JBTF-M29</strain>
    </source>
</reference>
<dbReference type="SUPFAM" id="SSF51294">
    <property type="entry name" value="Hedgehog/intein (Hint) domain"/>
    <property type="match status" value="1"/>
</dbReference>
<dbReference type="InterPro" id="IPR036844">
    <property type="entry name" value="Hint_dom_sf"/>
</dbReference>
<dbReference type="GO" id="GO:0016539">
    <property type="term" value="P:intein-mediated protein splicing"/>
    <property type="evidence" value="ECO:0007669"/>
    <property type="project" value="InterPro"/>
</dbReference>
<dbReference type="InterPro" id="IPR028992">
    <property type="entry name" value="Hedgehog/Intein_dom"/>
</dbReference>
<evidence type="ECO:0000313" key="2">
    <source>
        <dbReference type="EMBL" id="TRD13431.1"/>
    </source>
</evidence>
<dbReference type="Gene3D" id="2.170.16.10">
    <property type="entry name" value="Hedgehog/Intein (Hint) domain"/>
    <property type="match status" value="1"/>
</dbReference>
<dbReference type="Pfam" id="PF13403">
    <property type="entry name" value="Hint_2"/>
    <property type="match status" value="1"/>
</dbReference>
<name>A0A547PH15_9RHOB</name>
<dbReference type="PROSITE" id="PS50817">
    <property type="entry name" value="INTEIN_N_TER"/>
    <property type="match status" value="1"/>
</dbReference>
<dbReference type="OrthoDB" id="6305173at2"/>
<keyword evidence="3" id="KW-1185">Reference proteome</keyword>
<dbReference type="AlphaFoldDB" id="A0A547PH15"/>
<sequence>MMRADHADGTLNGIIGGIDYTAQIGDISLAIQNGGAAVADTELTFDTTNVTGVVCFTRGTRITTDRGDVAIEDLDVGDLVLTQDRGLQPIRWIGSNGLDRETLAAHDRLRPILIRAGALGQGMPERDLRVSPQHRVLVRSKIAIRMFDAEEVLIPANKLLALDGIDIDAGAQSVEYYHMLFDQHEIVFSNGAPTESLFTGPEALKAVSPAAREEIRCLFPEICGADYQPIPVRPIPEKGKLMKRLVYRHRSNGKPMLE</sequence>
<protein>
    <submittedName>
        <fullName evidence="2">Hint domain-containing protein</fullName>
    </submittedName>
</protein>
<comment type="caution">
    <text evidence="2">The sequence shown here is derived from an EMBL/GenBank/DDBJ whole genome shotgun (WGS) entry which is preliminary data.</text>
</comment>
<organism evidence="2 3">
    <name type="scientific">Palleronia caenipelagi</name>
    <dbReference type="NCBI Taxonomy" id="2489174"/>
    <lineage>
        <taxon>Bacteria</taxon>
        <taxon>Pseudomonadati</taxon>
        <taxon>Pseudomonadota</taxon>
        <taxon>Alphaproteobacteria</taxon>
        <taxon>Rhodobacterales</taxon>
        <taxon>Roseobacteraceae</taxon>
        <taxon>Palleronia</taxon>
    </lineage>
</organism>
<gene>
    <name evidence="2" type="ORF">FEV53_20325</name>
</gene>
<dbReference type="InterPro" id="IPR006141">
    <property type="entry name" value="Intein_N"/>
</dbReference>
<evidence type="ECO:0000313" key="3">
    <source>
        <dbReference type="Proteomes" id="UP000318590"/>
    </source>
</evidence>
<accession>A0A547PH15</accession>
<dbReference type="EMBL" id="VFSV01000139">
    <property type="protein sequence ID" value="TRD13431.1"/>
    <property type="molecule type" value="Genomic_DNA"/>
</dbReference>
<feature type="domain" description="Hedgehog/Intein (Hint)" evidence="1">
    <location>
        <begin position="54"/>
        <end position="200"/>
    </location>
</feature>